<feature type="region of interest" description="Disordered" evidence="1">
    <location>
        <begin position="1"/>
        <end position="46"/>
    </location>
</feature>
<gene>
    <name evidence="2" type="ORF">EZS27_025553</name>
</gene>
<evidence type="ECO:0000313" key="2">
    <source>
        <dbReference type="EMBL" id="KAA6325202.1"/>
    </source>
</evidence>
<feature type="compositionally biased region" description="Basic and acidic residues" evidence="1">
    <location>
        <begin position="17"/>
        <end position="46"/>
    </location>
</feature>
<accession>A0A5J4QUF8</accession>
<protein>
    <submittedName>
        <fullName evidence="2">Uncharacterized protein</fullName>
    </submittedName>
</protein>
<sequence length="154" mass="17766">MTTDSHDTTQSSQQWNPEKEKEVTETSGEVTEKEAPIEASDKVEQPKRALQLTKEAILKRLNELCADAENTNKQELDSLKLIFYKLHNAELEEDRKQFVETKGTEDGYIPKISDEDEKEFKGLMAVIKEKRNKQSVEIEKQKEENLISKLVVEL</sequence>
<evidence type="ECO:0000256" key="1">
    <source>
        <dbReference type="SAM" id="MobiDB-lite"/>
    </source>
</evidence>
<dbReference type="AlphaFoldDB" id="A0A5J4QUF8"/>
<comment type="caution">
    <text evidence="2">The sequence shown here is derived from an EMBL/GenBank/DDBJ whole genome shotgun (WGS) entry which is preliminary data.</text>
</comment>
<reference evidence="2" key="1">
    <citation type="submission" date="2019-03" db="EMBL/GenBank/DDBJ databases">
        <title>Single cell metagenomics reveals metabolic interactions within the superorganism composed of flagellate Streblomastix strix and complex community of Bacteroidetes bacteria on its surface.</title>
        <authorList>
            <person name="Treitli S.C."/>
            <person name="Kolisko M."/>
            <person name="Husnik F."/>
            <person name="Keeling P."/>
            <person name="Hampl V."/>
        </authorList>
    </citation>
    <scope>NUCLEOTIDE SEQUENCE</scope>
    <source>
        <strain evidence="2">STM</strain>
    </source>
</reference>
<name>A0A5J4QUF8_9ZZZZ</name>
<proteinExistence type="predicted"/>
<organism evidence="2">
    <name type="scientific">termite gut metagenome</name>
    <dbReference type="NCBI Taxonomy" id="433724"/>
    <lineage>
        <taxon>unclassified sequences</taxon>
        <taxon>metagenomes</taxon>
        <taxon>organismal metagenomes</taxon>
    </lineage>
</organism>
<dbReference type="EMBL" id="SNRY01002412">
    <property type="protein sequence ID" value="KAA6325202.1"/>
    <property type="molecule type" value="Genomic_DNA"/>
</dbReference>